<dbReference type="Gene3D" id="1.10.287.130">
    <property type="match status" value="1"/>
</dbReference>
<dbReference type="InterPro" id="IPR036890">
    <property type="entry name" value="HATPase_C_sf"/>
</dbReference>
<protein>
    <recommendedName>
        <fullName evidence="2">histidine kinase</fullName>
        <ecNumber evidence="2">2.7.13.3</ecNumber>
    </recommendedName>
</protein>
<dbReference type="InterPro" id="IPR011006">
    <property type="entry name" value="CheY-like_superfamily"/>
</dbReference>
<feature type="compositionally biased region" description="Basic residues" evidence="7">
    <location>
        <begin position="37"/>
        <end position="56"/>
    </location>
</feature>
<dbReference type="Pfam" id="PF00512">
    <property type="entry name" value="HisKA"/>
    <property type="match status" value="1"/>
</dbReference>
<feature type="domain" description="Response regulatory" evidence="9">
    <location>
        <begin position="342"/>
        <end position="457"/>
    </location>
</feature>
<feature type="domain" description="Histidine kinase" evidence="8">
    <location>
        <begin position="97"/>
        <end position="318"/>
    </location>
</feature>
<dbReference type="InterPro" id="IPR004358">
    <property type="entry name" value="Sig_transdc_His_kin-like_C"/>
</dbReference>
<feature type="compositionally biased region" description="Basic residues" evidence="7">
    <location>
        <begin position="67"/>
        <end position="82"/>
    </location>
</feature>
<dbReference type="CDD" id="cd17546">
    <property type="entry name" value="REC_hyHK_CKI1_RcsC-like"/>
    <property type="match status" value="1"/>
</dbReference>
<name>A0A1M6XPV0_9BRAD</name>
<evidence type="ECO:0000259" key="8">
    <source>
        <dbReference type="PROSITE" id="PS50109"/>
    </source>
</evidence>
<dbReference type="PRINTS" id="PR00344">
    <property type="entry name" value="BCTRLSENSOR"/>
</dbReference>
<dbReference type="InterPro" id="IPR005467">
    <property type="entry name" value="His_kinase_dom"/>
</dbReference>
<dbReference type="SUPFAM" id="SSF47384">
    <property type="entry name" value="Homodimeric domain of signal transducing histidine kinase"/>
    <property type="match status" value="1"/>
</dbReference>
<dbReference type="EMBL" id="LT670844">
    <property type="protein sequence ID" value="SHL07991.1"/>
    <property type="molecule type" value="Genomic_DNA"/>
</dbReference>
<dbReference type="Pfam" id="PF02518">
    <property type="entry name" value="HATPase_c"/>
    <property type="match status" value="1"/>
</dbReference>
<evidence type="ECO:0000256" key="5">
    <source>
        <dbReference type="ARBA" id="ARBA00022777"/>
    </source>
</evidence>
<dbReference type="EC" id="2.7.13.3" evidence="2"/>
<keyword evidence="3 6" id="KW-0597">Phosphoprotein</keyword>
<dbReference type="SUPFAM" id="SSF52172">
    <property type="entry name" value="CheY-like"/>
    <property type="match status" value="1"/>
</dbReference>
<keyword evidence="4" id="KW-0808">Transferase</keyword>
<feature type="region of interest" description="Disordered" evidence="7">
    <location>
        <begin position="1"/>
        <end position="84"/>
    </location>
</feature>
<dbReference type="Gene3D" id="3.30.565.10">
    <property type="entry name" value="Histidine kinase-like ATPase, C-terminal domain"/>
    <property type="match status" value="1"/>
</dbReference>
<keyword evidence="5 10" id="KW-0418">Kinase</keyword>
<evidence type="ECO:0000256" key="4">
    <source>
        <dbReference type="ARBA" id="ARBA00022679"/>
    </source>
</evidence>
<evidence type="ECO:0000313" key="10">
    <source>
        <dbReference type="EMBL" id="SHL07991.1"/>
    </source>
</evidence>
<dbReference type="SMART" id="SM00448">
    <property type="entry name" value="REC"/>
    <property type="match status" value="1"/>
</dbReference>
<gene>
    <name evidence="10" type="ORF">SAMN05444159_4937</name>
</gene>
<evidence type="ECO:0000256" key="2">
    <source>
        <dbReference type="ARBA" id="ARBA00012438"/>
    </source>
</evidence>
<dbReference type="SMART" id="SM00388">
    <property type="entry name" value="HisKA"/>
    <property type="match status" value="1"/>
</dbReference>
<dbReference type="Gene3D" id="3.40.50.2300">
    <property type="match status" value="1"/>
</dbReference>
<dbReference type="PROSITE" id="PS50109">
    <property type="entry name" value="HIS_KIN"/>
    <property type="match status" value="1"/>
</dbReference>
<dbReference type="AlphaFoldDB" id="A0A1M6XPV0"/>
<comment type="catalytic activity">
    <reaction evidence="1">
        <text>ATP + protein L-histidine = ADP + protein N-phospho-L-histidine.</text>
        <dbReference type="EC" id="2.7.13.3"/>
    </reaction>
</comment>
<dbReference type="InterPro" id="IPR036097">
    <property type="entry name" value="HisK_dim/P_sf"/>
</dbReference>
<dbReference type="InterPro" id="IPR003594">
    <property type="entry name" value="HATPase_dom"/>
</dbReference>
<dbReference type="PROSITE" id="PS50110">
    <property type="entry name" value="RESPONSE_REGULATORY"/>
    <property type="match status" value="1"/>
</dbReference>
<dbReference type="Proteomes" id="UP000189935">
    <property type="component" value="Chromosome I"/>
</dbReference>
<sequence>MTGGDRKWKKARRGDSDSPAMAWWGRAGLRGIMAPRSRSKRSTRPSKQRPPRKRASRVAAGQARKPAVTKRAVRKRAVKKPAVKSAAPGMVEAALAAFAHEVRTPLTGILAISDLLATSDLDEREKRWVDTIKAGAEHLASLATLFVDAARGGAAVAGIRQDLFDLRALARNAGDSLAGRAAAKGLHSEVEISEKLPALVVGDPVRLRAALENLIDNAVKFTEAGSVALAVEPIRSTSGQLSVAFSISDSGIGLTLNEIKRLFRPFSQANVSIASRFGGAGLGLSSVKALARAMGGDIVVAPRRSGGTTFTLSVTLARAKTSKAPGSGAGAYLPSNPAQALRVLSVEDNPFGRVVLNTILTELGHQAEFIGRGEGAPERIAQGSFDAVLMDMVLPGIDGIEAIKRIRSLDPPLGRIAIVGVSGRADDEAASRAAGADAFLVKPVSPRALATALLEATRRAAAAT</sequence>
<evidence type="ECO:0000313" key="11">
    <source>
        <dbReference type="Proteomes" id="UP000189935"/>
    </source>
</evidence>
<feature type="modified residue" description="4-aspartylphosphate" evidence="6">
    <location>
        <position position="391"/>
    </location>
</feature>
<organism evidence="10 11">
    <name type="scientific">Bradyrhizobium lablabi</name>
    <dbReference type="NCBI Taxonomy" id="722472"/>
    <lineage>
        <taxon>Bacteria</taxon>
        <taxon>Pseudomonadati</taxon>
        <taxon>Pseudomonadota</taxon>
        <taxon>Alphaproteobacteria</taxon>
        <taxon>Hyphomicrobiales</taxon>
        <taxon>Nitrobacteraceae</taxon>
        <taxon>Bradyrhizobium</taxon>
    </lineage>
</organism>
<dbReference type="SMART" id="SM00387">
    <property type="entry name" value="HATPase_c"/>
    <property type="match status" value="1"/>
</dbReference>
<dbReference type="SUPFAM" id="SSF55874">
    <property type="entry name" value="ATPase domain of HSP90 chaperone/DNA topoisomerase II/histidine kinase"/>
    <property type="match status" value="1"/>
</dbReference>
<dbReference type="CDD" id="cd00082">
    <property type="entry name" value="HisKA"/>
    <property type="match status" value="1"/>
</dbReference>
<evidence type="ECO:0000256" key="3">
    <source>
        <dbReference type="ARBA" id="ARBA00022553"/>
    </source>
</evidence>
<dbReference type="GO" id="GO:0000155">
    <property type="term" value="F:phosphorelay sensor kinase activity"/>
    <property type="evidence" value="ECO:0007669"/>
    <property type="project" value="InterPro"/>
</dbReference>
<evidence type="ECO:0000256" key="7">
    <source>
        <dbReference type="SAM" id="MobiDB-lite"/>
    </source>
</evidence>
<evidence type="ECO:0000259" key="9">
    <source>
        <dbReference type="PROSITE" id="PS50110"/>
    </source>
</evidence>
<proteinExistence type="predicted"/>
<dbReference type="InterPro" id="IPR001789">
    <property type="entry name" value="Sig_transdc_resp-reg_receiver"/>
</dbReference>
<evidence type="ECO:0000256" key="6">
    <source>
        <dbReference type="PROSITE-ProRule" id="PRU00169"/>
    </source>
</evidence>
<dbReference type="Pfam" id="PF00072">
    <property type="entry name" value="Response_reg"/>
    <property type="match status" value="1"/>
</dbReference>
<evidence type="ECO:0000256" key="1">
    <source>
        <dbReference type="ARBA" id="ARBA00000085"/>
    </source>
</evidence>
<dbReference type="PANTHER" id="PTHR43047">
    <property type="entry name" value="TWO-COMPONENT HISTIDINE PROTEIN KINASE"/>
    <property type="match status" value="1"/>
</dbReference>
<dbReference type="InterPro" id="IPR003661">
    <property type="entry name" value="HisK_dim/P_dom"/>
</dbReference>
<accession>A0A1M6XPV0</accession>
<reference evidence="10 11" key="1">
    <citation type="submission" date="2016-11" db="EMBL/GenBank/DDBJ databases">
        <authorList>
            <person name="Jaros S."/>
            <person name="Januszkiewicz K."/>
            <person name="Wedrychowicz H."/>
        </authorList>
    </citation>
    <scope>NUCLEOTIDE SEQUENCE [LARGE SCALE GENOMIC DNA]</scope>
    <source>
        <strain evidence="10 11">GAS499</strain>
    </source>
</reference>